<evidence type="ECO:0000313" key="2">
    <source>
        <dbReference type="EMBL" id="CAG5082548.1"/>
    </source>
</evidence>
<feature type="transmembrane region" description="Helical" evidence="1">
    <location>
        <begin position="9"/>
        <end position="25"/>
    </location>
</feature>
<keyword evidence="3" id="KW-1185">Reference proteome</keyword>
<gene>
    <name evidence="2" type="primary">txxe 923</name>
    <name evidence="2" type="ORF">TXXE_06075</name>
</gene>
<keyword evidence="1" id="KW-1133">Transmembrane helix</keyword>
<name>A0ABN7RTF4_THEXY</name>
<dbReference type="Proteomes" id="UP000681526">
    <property type="component" value="Unassembled WGS sequence"/>
</dbReference>
<accession>A0ABN7RTF4</accession>
<evidence type="ECO:0000313" key="3">
    <source>
        <dbReference type="Proteomes" id="UP000681526"/>
    </source>
</evidence>
<protein>
    <submittedName>
        <fullName evidence="2">Uncharacterized protein</fullName>
    </submittedName>
</protein>
<sequence length="26" mass="2688">MTDMISSKSFLAVTVTTLAGLAVAFL</sequence>
<keyword evidence="1" id="KW-0472">Membrane</keyword>
<reference evidence="2 3" key="1">
    <citation type="submission" date="2021-04" db="EMBL/GenBank/DDBJ databases">
        <authorList>
            <person name="Rakotoarivonina H."/>
        </authorList>
    </citation>
    <scope>NUCLEOTIDE SEQUENCE [LARGE SCALE GENOMIC DNA]</scope>
    <source>
        <strain evidence="2 3">XE</strain>
    </source>
</reference>
<keyword evidence="1" id="KW-0812">Transmembrane</keyword>
<organism evidence="2 3">
    <name type="scientific">Thermobacillus xylanilyticus</name>
    <dbReference type="NCBI Taxonomy" id="76633"/>
    <lineage>
        <taxon>Bacteria</taxon>
        <taxon>Bacillati</taxon>
        <taxon>Bacillota</taxon>
        <taxon>Bacilli</taxon>
        <taxon>Bacillales</taxon>
        <taxon>Paenibacillaceae</taxon>
        <taxon>Thermobacillus</taxon>
    </lineage>
</organism>
<evidence type="ECO:0000256" key="1">
    <source>
        <dbReference type="SAM" id="Phobius"/>
    </source>
</evidence>
<comment type="caution">
    <text evidence="2">The sequence shown here is derived from an EMBL/GenBank/DDBJ whole genome shotgun (WGS) entry which is preliminary data.</text>
</comment>
<dbReference type="EMBL" id="CAJRAY010000026">
    <property type="protein sequence ID" value="CAG5082548.1"/>
    <property type="molecule type" value="Genomic_DNA"/>
</dbReference>
<proteinExistence type="predicted"/>